<keyword evidence="1" id="KW-0547">Nucleotide-binding</keyword>
<gene>
    <name evidence="1" type="ORF">BvMPK_0259</name>
</gene>
<evidence type="ECO:0000313" key="2">
    <source>
        <dbReference type="Proteomes" id="UP000061587"/>
    </source>
</evidence>
<reference evidence="2" key="1">
    <citation type="submission" date="2015-10" db="EMBL/GenBank/DDBJ databases">
        <title>Extensive mobilome-driven genome diversification in gut-associated Bacteroides vulgatus mpk.</title>
        <authorList>
            <person name="Beier S."/>
            <person name="Lange A."/>
            <person name="Huson D.H."/>
            <person name="Frick J.-S."/>
            <person name="Autenrieth I.B."/>
        </authorList>
    </citation>
    <scope>NUCLEOTIDE SEQUENCE [LARGE SCALE GENOMIC DNA]</scope>
    <source>
        <strain evidence="2">mpk</strain>
    </source>
</reference>
<proteinExistence type="predicted"/>
<dbReference type="AlphaFoldDB" id="A0A0N7J6N9"/>
<sequence>MVQKEYENERCVGKSTAPVTGQSVGQTGNAEGVLPSTATETVDEIVLPAAVETAGMAETIDEKATFGKSGRKKPENMLAALQCFLTARYDFRYNLLTEQTEYRGKEMPDEEYGIVAQRDLNTFCLEARSGGINCWDKDVSRLLHSRKVENYHPFLHYMSHLPQWDGVDRVTPLAVRISRKPMW</sequence>
<protein>
    <submittedName>
        <fullName evidence="1">Helicase</fullName>
    </submittedName>
</protein>
<dbReference type="PANTHER" id="PTHR34985">
    <property type="entry name" value="SLR0554 PROTEIN"/>
    <property type="match status" value="1"/>
</dbReference>
<dbReference type="EMBL" id="CP013020">
    <property type="protein sequence ID" value="ALK82898.1"/>
    <property type="molecule type" value="Genomic_DNA"/>
</dbReference>
<dbReference type="GO" id="GO:0004386">
    <property type="term" value="F:helicase activity"/>
    <property type="evidence" value="ECO:0007669"/>
    <property type="project" value="UniProtKB-KW"/>
</dbReference>
<dbReference type="PANTHER" id="PTHR34985:SF1">
    <property type="entry name" value="SLR0554 PROTEIN"/>
    <property type="match status" value="1"/>
</dbReference>
<dbReference type="PATRIC" id="fig|821.40.peg.313"/>
<accession>A0A0N7J6N9</accession>
<organism evidence="1 2">
    <name type="scientific">Phocaeicola vulgatus</name>
    <name type="common">Bacteroides vulgatus</name>
    <dbReference type="NCBI Taxonomy" id="821"/>
    <lineage>
        <taxon>Bacteria</taxon>
        <taxon>Pseudomonadati</taxon>
        <taxon>Bacteroidota</taxon>
        <taxon>Bacteroidia</taxon>
        <taxon>Bacteroidales</taxon>
        <taxon>Bacteroidaceae</taxon>
        <taxon>Phocaeicola</taxon>
    </lineage>
</organism>
<dbReference type="Proteomes" id="UP000061587">
    <property type="component" value="Chromosome"/>
</dbReference>
<reference evidence="1 2" key="2">
    <citation type="journal article" date="2016" name="Genome Biol. Evol.">
        <title>Extensive mobilome-driven genome diversification in mouse gut-associated Bacteroides vulgatus mpk.</title>
        <authorList>
            <person name="Lange A."/>
            <person name="Beier S."/>
            <person name="Steimle A."/>
            <person name="Autenrieth I.B."/>
            <person name="Huson D.H."/>
            <person name="Frick J.S."/>
        </authorList>
    </citation>
    <scope>NUCLEOTIDE SEQUENCE [LARGE SCALE GENOMIC DNA]</scope>
    <source>
        <strain evidence="2">mpk</strain>
    </source>
</reference>
<evidence type="ECO:0000313" key="1">
    <source>
        <dbReference type="EMBL" id="ALK82898.1"/>
    </source>
</evidence>
<keyword evidence="1" id="KW-0378">Hydrolase</keyword>
<keyword evidence="1" id="KW-0067">ATP-binding</keyword>
<name>A0A0N7J6N9_PHOVU</name>
<keyword evidence="1" id="KW-0347">Helicase</keyword>